<dbReference type="AlphaFoldDB" id="A0A5N4CHG2"/>
<dbReference type="Proteomes" id="UP000299084">
    <property type="component" value="Unassembled WGS sequence"/>
</dbReference>
<evidence type="ECO:0000313" key="2">
    <source>
        <dbReference type="EMBL" id="KAB1258348.1"/>
    </source>
</evidence>
<dbReference type="EMBL" id="JWIN03000024">
    <property type="protein sequence ID" value="KAB1258348.1"/>
    <property type="molecule type" value="Genomic_DNA"/>
</dbReference>
<evidence type="ECO:0000256" key="1">
    <source>
        <dbReference type="SAM" id="MobiDB-lite"/>
    </source>
</evidence>
<feature type="region of interest" description="Disordered" evidence="1">
    <location>
        <begin position="642"/>
        <end position="661"/>
    </location>
</feature>
<gene>
    <name evidence="2" type="ORF">Cadr_000028404</name>
</gene>
<feature type="region of interest" description="Disordered" evidence="1">
    <location>
        <begin position="1105"/>
        <end position="1161"/>
    </location>
</feature>
<organism evidence="2 3">
    <name type="scientific">Camelus dromedarius</name>
    <name type="common">Dromedary</name>
    <name type="synonym">Arabian camel</name>
    <dbReference type="NCBI Taxonomy" id="9838"/>
    <lineage>
        <taxon>Eukaryota</taxon>
        <taxon>Metazoa</taxon>
        <taxon>Chordata</taxon>
        <taxon>Craniata</taxon>
        <taxon>Vertebrata</taxon>
        <taxon>Euteleostomi</taxon>
        <taxon>Mammalia</taxon>
        <taxon>Eutheria</taxon>
        <taxon>Laurasiatheria</taxon>
        <taxon>Artiodactyla</taxon>
        <taxon>Tylopoda</taxon>
        <taxon>Camelidae</taxon>
        <taxon>Camelus</taxon>
    </lineage>
</organism>
<feature type="compositionally biased region" description="Polar residues" evidence="1">
    <location>
        <begin position="34"/>
        <end position="49"/>
    </location>
</feature>
<feature type="region of interest" description="Disordered" evidence="1">
    <location>
        <begin position="668"/>
        <end position="690"/>
    </location>
</feature>
<reference evidence="2 3" key="1">
    <citation type="journal article" date="2019" name="Mol. Ecol. Resour.">
        <title>Improving Illumina assemblies with Hi-C and long reads: an example with the North African dromedary.</title>
        <authorList>
            <person name="Elbers J.P."/>
            <person name="Rogers M.F."/>
            <person name="Perelman P.L."/>
            <person name="Proskuryakova A.A."/>
            <person name="Serdyukova N.A."/>
            <person name="Johnson W.E."/>
            <person name="Horin P."/>
            <person name="Corander J."/>
            <person name="Murphy D."/>
            <person name="Burger P.A."/>
        </authorList>
    </citation>
    <scope>NUCLEOTIDE SEQUENCE [LARGE SCALE GENOMIC DNA]</scope>
    <source>
        <strain evidence="2">Drom800</strain>
        <tissue evidence="2">Blood</tissue>
    </source>
</reference>
<sequence>MPGGRRETRGLVQEEWLDSRCVLKPEPVRFPDRQVQSRTSRQTCLQSGQAPGGHCQPLRCGEVSQVGQGPLRHGAQGKFGRKLTLESFACWLFKATEVRAEGKHHMKQREDFAPAKEVRRGSDGVGVCPPGAQGGREPSAVSGDPDMEGKEEWPLDSAAWRSWVNLSAARKQPGEQVGIGRGWVVVGGMKSSEFFSLLSEVRSEAASAEKMEGEEGGWRRGSGGAFRGAGEGSDSEVGGHAEGFVRFRWSGAGPERYPLTGARLALMLPRAPGLQENTLIAPFLVSLVTQDGYVLLVDLNYFSCLWVAVFIFHIRGSADSVLWTLTGTSGPLGEVLASVPPETPSPHLQLAGRTLHPHWMAPRPSPRSSVLWARDQNAFKKRRLRFGRGGEGATSGVLRGRGPGCCPGGLPPFLLWAQGSRCSVAGPWLICCGASSACGCFLPLDSKLSGHPLGARLLTSFGRGPGAQPPASLPAPQLGLKGRVWPSVSEPPRAFVTRIFPGLLLSGAEHPAASHPPDTAEPYPCHVLKQARQCGGSAVQSEFILNPCSGPCVLWPFSTFNHQGLRVGRSEQPWGSGRGPKKRFPGRDLKRKEKRHPSIKVGGEDMGKALNFSPMANFRGEQRGLQSMLRPRVVVERLLQGGREAGGGGEGRDPRPCRQQQGDCVMREQRGKGPAAAKPPAAPPARRVSGLQPRACLPRRAEVWELSALGRRRDPRSGHQALRVPVWALPLPTASQGCGGWHKTAPGKRPAHAGRDSFCSAFCISSSFPDSSRALRPAFWEVLASPHQHGHTHWCIPTPSPEGSLCKGAAAMVGKNCPRGPNSQVWGRGSGRPRCAGVALDISSSRMKMGLISILTERGGEMHSRVTSRSERGGQGDQGRARRCAQDLSIKSSALTCSSGWAGRAERRARVVQDRETRRVLWGRRGARPATWKHGLSTTLKATLLQSRWHRQRGRGPRRHASWCCERGARLISAHLLGPAYKGSRQGPKDPGEDLAHAFLIASGVASHTERSALQTRRSRPCLHPHTGSPCVLLCPSLLVSLGHQSYRTMGPRCPGAAGFPSARTQEPKVIVFWPDTISAVLCSEGKQEAGALKATLEAAYMLHSPPPEETHSAPPRAPQTLIPHGGSSASGSGSLSPTSQQPPERSHRKPLLTSGYHTDSADVPITTEAGWITLLPMPLRDICGSTRHHMQRPGSESRVLRDL</sequence>
<feature type="region of interest" description="Disordered" evidence="1">
    <location>
        <begin position="860"/>
        <end position="882"/>
    </location>
</feature>
<feature type="compositionally biased region" description="Low complexity" evidence="1">
    <location>
        <begin position="1126"/>
        <end position="1140"/>
    </location>
</feature>
<feature type="compositionally biased region" description="Basic and acidic residues" evidence="1">
    <location>
        <begin position="208"/>
        <end position="218"/>
    </location>
</feature>
<accession>A0A5N4CHG2</accession>
<protein>
    <submittedName>
        <fullName evidence="2">Uncharacterized protein</fullName>
    </submittedName>
</protein>
<name>A0A5N4CHG2_CAMDR</name>
<feature type="compositionally biased region" description="Basic and acidic residues" evidence="1">
    <location>
        <begin position="860"/>
        <end position="874"/>
    </location>
</feature>
<feature type="region of interest" description="Disordered" evidence="1">
    <location>
        <begin position="32"/>
        <end position="55"/>
    </location>
</feature>
<proteinExistence type="predicted"/>
<feature type="region of interest" description="Disordered" evidence="1">
    <location>
        <begin position="208"/>
        <end position="237"/>
    </location>
</feature>
<keyword evidence="3" id="KW-1185">Reference proteome</keyword>
<evidence type="ECO:0000313" key="3">
    <source>
        <dbReference type="Proteomes" id="UP000299084"/>
    </source>
</evidence>
<feature type="compositionally biased region" description="Basic and acidic residues" evidence="1">
    <location>
        <begin position="105"/>
        <end position="122"/>
    </location>
</feature>
<comment type="caution">
    <text evidence="2">The sequence shown here is derived from an EMBL/GenBank/DDBJ whole genome shotgun (WGS) entry which is preliminary data.</text>
</comment>
<feature type="region of interest" description="Disordered" evidence="1">
    <location>
        <begin position="105"/>
        <end position="151"/>
    </location>
</feature>
<feature type="region of interest" description="Disordered" evidence="1">
    <location>
        <begin position="570"/>
        <end position="607"/>
    </location>
</feature>
<feature type="compositionally biased region" description="Gly residues" evidence="1">
    <location>
        <begin position="219"/>
        <end position="231"/>
    </location>
</feature>